<keyword evidence="2" id="KW-0963">Cytoplasm</keyword>
<dbReference type="Pfam" id="PF13167">
    <property type="entry name" value="GTP-bdg_N"/>
    <property type="match status" value="1"/>
</dbReference>
<evidence type="ECO:0000256" key="4">
    <source>
        <dbReference type="ARBA" id="ARBA00022741"/>
    </source>
</evidence>
<dbReference type="AlphaFoldDB" id="W2CGW7"/>
<comment type="subcellular location">
    <subcellularLocation>
        <location evidence="1">Cytoplasm</location>
    </subcellularLocation>
</comment>
<organism evidence="8 9">
    <name type="scientific">Tannerella sp. oral taxon BU063 isolate Cell 5</name>
    <dbReference type="NCBI Taxonomy" id="1410950"/>
    <lineage>
        <taxon>Bacteria</taxon>
        <taxon>Pseudomonadati</taxon>
        <taxon>Bacteroidota</taxon>
        <taxon>Bacteroidia</taxon>
        <taxon>Bacteroidales</taxon>
        <taxon>Tannerellaceae</taxon>
        <taxon>Tannerella</taxon>
    </lineage>
</organism>
<evidence type="ECO:0000259" key="7">
    <source>
        <dbReference type="Pfam" id="PF13167"/>
    </source>
</evidence>
<reference evidence="8 9" key="1">
    <citation type="submission" date="2013-11" db="EMBL/GenBank/DDBJ databases">
        <title>Single cell genomics of uncultured Tannerella BU063 (oral taxon 286).</title>
        <authorList>
            <person name="Beall C.J."/>
            <person name="Campbell A.G."/>
            <person name="Griffen A.L."/>
            <person name="Podar M."/>
            <person name="Leys E.J."/>
        </authorList>
    </citation>
    <scope>NUCLEOTIDE SEQUENCE [LARGE SCALE GENOMIC DNA]</scope>
    <source>
        <strain evidence="8">Cell 5</strain>
    </source>
</reference>
<accession>W2CGW7</accession>
<dbReference type="Proteomes" id="UP000018872">
    <property type="component" value="Unassembled WGS sequence"/>
</dbReference>
<proteinExistence type="predicted"/>
<feature type="non-terminal residue" evidence="8">
    <location>
        <position position="140"/>
    </location>
</feature>
<sequence>MKEFIITQEQTERAVLVGLVTPEQSEAQVKEYLDELAFLAETAGIEPVRHFTQKADKPHAVTFVGSGKLQQIGEYVAENEIGIVVFDDELSAKQLRNIEKELKVRILDRTNLILDIFAKRAQTAHAKTQVELAQYRYMLP</sequence>
<feature type="domain" description="GTPase HflX N-terminal" evidence="7">
    <location>
        <begin position="31"/>
        <end position="118"/>
    </location>
</feature>
<keyword evidence="5" id="KW-0460">Magnesium</keyword>
<evidence type="ECO:0000256" key="1">
    <source>
        <dbReference type="ARBA" id="ARBA00004496"/>
    </source>
</evidence>
<evidence type="ECO:0000313" key="9">
    <source>
        <dbReference type="Proteomes" id="UP000018872"/>
    </source>
</evidence>
<evidence type="ECO:0000256" key="2">
    <source>
        <dbReference type="ARBA" id="ARBA00022490"/>
    </source>
</evidence>
<dbReference type="GO" id="GO:0005737">
    <property type="term" value="C:cytoplasm"/>
    <property type="evidence" value="ECO:0007669"/>
    <property type="project" value="UniProtKB-SubCell"/>
</dbReference>
<dbReference type="Gene3D" id="3.40.50.11060">
    <property type="entry name" value="GTPase HflX, N-terminal domain"/>
    <property type="match status" value="1"/>
</dbReference>
<dbReference type="InterPro" id="IPR016496">
    <property type="entry name" value="GTPase_HflX"/>
</dbReference>
<evidence type="ECO:0000256" key="3">
    <source>
        <dbReference type="ARBA" id="ARBA00022723"/>
    </source>
</evidence>
<gene>
    <name evidence="8" type="ORF">T229_00965</name>
</gene>
<dbReference type="InterPro" id="IPR042108">
    <property type="entry name" value="GTPase_HflX_N_sf"/>
</dbReference>
<keyword evidence="3" id="KW-0479">Metal-binding</keyword>
<evidence type="ECO:0000256" key="6">
    <source>
        <dbReference type="ARBA" id="ARBA00023134"/>
    </source>
</evidence>
<name>W2CGW7_9BACT</name>
<dbReference type="FunFam" id="3.40.50.11060:FF:000001">
    <property type="entry name" value="GTPase HflX"/>
    <property type="match status" value="1"/>
</dbReference>
<evidence type="ECO:0000256" key="5">
    <source>
        <dbReference type="ARBA" id="ARBA00022842"/>
    </source>
</evidence>
<dbReference type="EMBL" id="AYYC01000222">
    <property type="protein sequence ID" value="ETK05736.1"/>
    <property type="molecule type" value="Genomic_DNA"/>
</dbReference>
<dbReference type="GO" id="GO:0043022">
    <property type="term" value="F:ribosome binding"/>
    <property type="evidence" value="ECO:0007669"/>
    <property type="project" value="TreeGrafter"/>
</dbReference>
<keyword evidence="4" id="KW-0547">Nucleotide-binding</keyword>
<dbReference type="InterPro" id="IPR025121">
    <property type="entry name" value="GTPase_HflX_N"/>
</dbReference>
<dbReference type="PANTHER" id="PTHR10229:SF0">
    <property type="entry name" value="GTP-BINDING PROTEIN 6-RELATED"/>
    <property type="match status" value="1"/>
</dbReference>
<dbReference type="GO" id="GO:0046872">
    <property type="term" value="F:metal ion binding"/>
    <property type="evidence" value="ECO:0007669"/>
    <property type="project" value="UniProtKB-KW"/>
</dbReference>
<keyword evidence="6" id="KW-0342">GTP-binding</keyword>
<comment type="caution">
    <text evidence="8">The sequence shown here is derived from an EMBL/GenBank/DDBJ whole genome shotgun (WGS) entry which is preliminary data.</text>
</comment>
<dbReference type="PANTHER" id="PTHR10229">
    <property type="entry name" value="GTP-BINDING PROTEIN HFLX"/>
    <property type="match status" value="1"/>
</dbReference>
<evidence type="ECO:0000313" key="8">
    <source>
        <dbReference type="EMBL" id="ETK05736.1"/>
    </source>
</evidence>
<protein>
    <recommendedName>
        <fullName evidence="7">GTPase HflX N-terminal domain-containing protein</fullName>
    </recommendedName>
</protein>
<dbReference type="GO" id="GO:0005525">
    <property type="term" value="F:GTP binding"/>
    <property type="evidence" value="ECO:0007669"/>
    <property type="project" value="UniProtKB-KW"/>
</dbReference>